<dbReference type="AlphaFoldDB" id="A0A5C8PU21"/>
<dbReference type="Gene3D" id="2.40.30.60">
    <property type="entry name" value="RimM"/>
    <property type="match status" value="1"/>
</dbReference>
<comment type="domain">
    <text evidence="5">The PRC barrel domain binds ribosomal protein uS19.</text>
</comment>
<feature type="domain" description="RimM N-terminal" evidence="6">
    <location>
        <begin position="11"/>
        <end position="90"/>
    </location>
</feature>
<evidence type="ECO:0000256" key="4">
    <source>
        <dbReference type="ARBA" id="ARBA00023186"/>
    </source>
</evidence>
<dbReference type="InterPro" id="IPR011961">
    <property type="entry name" value="RimM"/>
</dbReference>
<evidence type="ECO:0000313" key="9">
    <source>
        <dbReference type="Proteomes" id="UP000321638"/>
    </source>
</evidence>
<comment type="subunit">
    <text evidence="5">Binds ribosomal protein uS19.</text>
</comment>
<keyword evidence="2 5" id="KW-0690">Ribosome biogenesis</keyword>
<comment type="similarity">
    <text evidence="5">Belongs to the RimM family.</text>
</comment>
<comment type="function">
    <text evidence="5">An accessory protein needed during the final step in the assembly of 30S ribosomal subunit, possibly for assembly of the head region. Essential for efficient processing of 16S rRNA. May be needed both before and after RbfA during the maturation of 16S rRNA. It has affinity for free ribosomal 30S subunits but not for 70S ribosomes.</text>
</comment>
<dbReference type="Pfam" id="PF24986">
    <property type="entry name" value="PRC_RimM"/>
    <property type="match status" value="1"/>
</dbReference>
<dbReference type="EMBL" id="VDUZ01000002">
    <property type="protein sequence ID" value="TXL81828.1"/>
    <property type="molecule type" value="Genomic_DNA"/>
</dbReference>
<keyword evidence="9" id="KW-1185">Reference proteome</keyword>
<evidence type="ECO:0000259" key="7">
    <source>
        <dbReference type="Pfam" id="PF24986"/>
    </source>
</evidence>
<proteinExistence type="inferred from homology"/>
<keyword evidence="3 5" id="KW-0698">rRNA processing</keyword>
<evidence type="ECO:0000256" key="5">
    <source>
        <dbReference type="HAMAP-Rule" id="MF_00014"/>
    </source>
</evidence>
<evidence type="ECO:0000256" key="2">
    <source>
        <dbReference type="ARBA" id="ARBA00022517"/>
    </source>
</evidence>
<dbReference type="SUPFAM" id="SSF50447">
    <property type="entry name" value="Translation proteins"/>
    <property type="match status" value="1"/>
</dbReference>
<organism evidence="8 9">
    <name type="scientific">Vineibacter terrae</name>
    <dbReference type="NCBI Taxonomy" id="2586908"/>
    <lineage>
        <taxon>Bacteria</taxon>
        <taxon>Pseudomonadati</taxon>
        <taxon>Pseudomonadota</taxon>
        <taxon>Alphaproteobacteria</taxon>
        <taxon>Hyphomicrobiales</taxon>
        <taxon>Vineibacter</taxon>
    </lineage>
</organism>
<keyword evidence="4 5" id="KW-0143">Chaperone</keyword>
<evidence type="ECO:0000313" key="8">
    <source>
        <dbReference type="EMBL" id="TXL81828.1"/>
    </source>
</evidence>
<dbReference type="InterPro" id="IPR056792">
    <property type="entry name" value="PRC_RimM"/>
</dbReference>
<dbReference type="PANTHER" id="PTHR33692:SF1">
    <property type="entry name" value="RIBOSOME MATURATION FACTOR RIMM"/>
    <property type="match status" value="1"/>
</dbReference>
<dbReference type="InterPro" id="IPR011033">
    <property type="entry name" value="PRC_barrel-like_sf"/>
</dbReference>
<evidence type="ECO:0000256" key="1">
    <source>
        <dbReference type="ARBA" id="ARBA00022490"/>
    </source>
</evidence>
<dbReference type="Gene3D" id="2.30.30.240">
    <property type="entry name" value="PRC-barrel domain"/>
    <property type="match status" value="1"/>
</dbReference>
<dbReference type="OrthoDB" id="9788191at2"/>
<comment type="caution">
    <text evidence="8">The sequence shown here is derived from an EMBL/GenBank/DDBJ whole genome shotgun (WGS) entry which is preliminary data.</text>
</comment>
<keyword evidence="1 5" id="KW-0963">Cytoplasm</keyword>
<accession>A0A5C8PU21</accession>
<sequence>MAARVDRKVLLGVVQAAHGVRGEVRIRSFCAEPADIGSYGPLSDETGTRRFTVRPTGMSGKGDVLARIDGVSDRDAAEALRGLRLYAPRAALPAPAPGEWYEDDLIGLAARAPDGRDWGTVLALHDFGAGTILELSGGGHGRSFMVPFNATAVPAIDVDGGTVTVDPPAGLLDDGRKGED</sequence>
<dbReference type="GO" id="GO:0005840">
    <property type="term" value="C:ribosome"/>
    <property type="evidence" value="ECO:0007669"/>
    <property type="project" value="InterPro"/>
</dbReference>
<evidence type="ECO:0000259" key="6">
    <source>
        <dbReference type="Pfam" id="PF01782"/>
    </source>
</evidence>
<dbReference type="InterPro" id="IPR036976">
    <property type="entry name" value="RimM_N_sf"/>
</dbReference>
<dbReference type="GO" id="GO:0042274">
    <property type="term" value="P:ribosomal small subunit biogenesis"/>
    <property type="evidence" value="ECO:0007669"/>
    <property type="project" value="UniProtKB-UniRule"/>
</dbReference>
<dbReference type="Pfam" id="PF01782">
    <property type="entry name" value="RimM"/>
    <property type="match status" value="1"/>
</dbReference>
<name>A0A5C8PU21_9HYPH</name>
<evidence type="ECO:0000256" key="3">
    <source>
        <dbReference type="ARBA" id="ARBA00022552"/>
    </source>
</evidence>
<dbReference type="GO" id="GO:0043022">
    <property type="term" value="F:ribosome binding"/>
    <property type="evidence" value="ECO:0007669"/>
    <property type="project" value="InterPro"/>
</dbReference>
<dbReference type="HAMAP" id="MF_00014">
    <property type="entry name" value="Ribosome_mat_RimM"/>
    <property type="match status" value="1"/>
</dbReference>
<dbReference type="NCBIfam" id="TIGR02273">
    <property type="entry name" value="16S_RimM"/>
    <property type="match status" value="1"/>
</dbReference>
<protein>
    <recommendedName>
        <fullName evidence="5">Ribosome maturation factor RimM</fullName>
    </recommendedName>
</protein>
<dbReference type="InterPro" id="IPR002676">
    <property type="entry name" value="RimM_N"/>
</dbReference>
<dbReference type="SUPFAM" id="SSF50346">
    <property type="entry name" value="PRC-barrel domain"/>
    <property type="match status" value="1"/>
</dbReference>
<dbReference type="GO" id="GO:0006364">
    <property type="term" value="P:rRNA processing"/>
    <property type="evidence" value="ECO:0007669"/>
    <property type="project" value="UniProtKB-UniRule"/>
</dbReference>
<dbReference type="PANTHER" id="PTHR33692">
    <property type="entry name" value="RIBOSOME MATURATION FACTOR RIMM"/>
    <property type="match status" value="1"/>
</dbReference>
<reference evidence="8 9" key="1">
    <citation type="submission" date="2019-06" db="EMBL/GenBank/DDBJ databases">
        <title>New taxonomy in bacterial strain CC-CFT640, isolated from vineyard.</title>
        <authorList>
            <person name="Lin S.-Y."/>
            <person name="Tsai C.-F."/>
            <person name="Young C.-C."/>
        </authorList>
    </citation>
    <scope>NUCLEOTIDE SEQUENCE [LARGE SCALE GENOMIC DNA]</scope>
    <source>
        <strain evidence="8 9">CC-CFT640</strain>
    </source>
</reference>
<feature type="domain" description="Ribosome maturation factor RimM PRC barrel" evidence="7">
    <location>
        <begin position="103"/>
        <end position="171"/>
    </location>
</feature>
<dbReference type="InterPro" id="IPR009000">
    <property type="entry name" value="Transl_B-barrel_sf"/>
</dbReference>
<dbReference type="GO" id="GO:0005737">
    <property type="term" value="C:cytoplasm"/>
    <property type="evidence" value="ECO:0007669"/>
    <property type="project" value="UniProtKB-SubCell"/>
</dbReference>
<comment type="subcellular location">
    <subcellularLocation>
        <location evidence="5">Cytoplasm</location>
    </subcellularLocation>
</comment>
<dbReference type="Proteomes" id="UP000321638">
    <property type="component" value="Unassembled WGS sequence"/>
</dbReference>
<gene>
    <name evidence="5 8" type="primary">rimM</name>
    <name evidence="8" type="ORF">FHP25_01820</name>
</gene>
<dbReference type="RefSeq" id="WP_147845185.1">
    <property type="nucleotide sequence ID" value="NZ_VDUZ01000002.1"/>
</dbReference>